<dbReference type="GO" id="GO:0015074">
    <property type="term" value="P:DNA integration"/>
    <property type="evidence" value="ECO:0007669"/>
    <property type="project" value="UniProtKB-KW"/>
</dbReference>
<dbReference type="InterPro" id="IPR036162">
    <property type="entry name" value="Resolvase-like_N_sf"/>
</dbReference>
<comment type="similarity">
    <text evidence="1">Belongs to the site-specific recombinase resolvase family.</text>
</comment>
<dbReference type="EMBL" id="UFSO01000001">
    <property type="protein sequence ID" value="SSY61198.1"/>
    <property type="molecule type" value="Genomic_DNA"/>
</dbReference>
<dbReference type="InterPro" id="IPR006120">
    <property type="entry name" value="Resolvase_HTH_dom"/>
</dbReference>
<dbReference type="AlphaFoldDB" id="A0A376BFL6"/>
<keyword evidence="5" id="KW-0233">DNA recombination</keyword>
<evidence type="ECO:0000313" key="9">
    <source>
        <dbReference type="EMBL" id="SSY61198.1"/>
    </source>
</evidence>
<dbReference type="Proteomes" id="UP000254209">
    <property type="component" value="Unassembled WGS sequence"/>
</dbReference>
<dbReference type="RefSeq" id="WP_034296105.1">
    <property type="nucleotide sequence ID" value="NZ_CP091520.2"/>
</dbReference>
<evidence type="ECO:0000313" key="10">
    <source>
        <dbReference type="EMBL" id="SSY61215.1"/>
    </source>
</evidence>
<gene>
    <name evidence="9" type="primary">hin_1</name>
    <name evidence="10" type="synonym">hin_2</name>
    <name evidence="9" type="ORF">NCTC10283_00006</name>
    <name evidence="10" type="ORF">NCTC10283_00019</name>
</gene>
<dbReference type="PROSITE" id="PS51736">
    <property type="entry name" value="RECOMBINASES_3"/>
    <property type="match status" value="1"/>
</dbReference>
<organism evidence="9 11">
    <name type="scientific">Alysiella crassa</name>
    <dbReference type="NCBI Taxonomy" id="153491"/>
    <lineage>
        <taxon>Bacteria</taxon>
        <taxon>Pseudomonadati</taxon>
        <taxon>Pseudomonadota</taxon>
        <taxon>Betaproteobacteria</taxon>
        <taxon>Neisseriales</taxon>
        <taxon>Neisseriaceae</taxon>
        <taxon>Alysiella</taxon>
    </lineage>
</organism>
<accession>A0A376BFL6</accession>
<keyword evidence="3" id="KW-0230">DNA invertase</keyword>
<evidence type="ECO:0000256" key="5">
    <source>
        <dbReference type="ARBA" id="ARBA00023172"/>
    </source>
</evidence>
<feature type="active site" description="O-(5'-phospho-DNA)-serine intermediate" evidence="6 7">
    <location>
        <position position="13"/>
    </location>
</feature>
<reference evidence="9 11" key="1">
    <citation type="submission" date="2018-06" db="EMBL/GenBank/DDBJ databases">
        <authorList>
            <consortium name="Pathogen Informatics"/>
            <person name="Doyle S."/>
        </authorList>
    </citation>
    <scope>NUCLEOTIDE SEQUENCE [LARGE SCALE GENOMIC DNA]</scope>
    <source>
        <strain evidence="9 11">NCTC10283</strain>
    </source>
</reference>
<keyword evidence="2" id="KW-0229">DNA integration</keyword>
<dbReference type="Gene3D" id="3.40.50.1390">
    <property type="entry name" value="Resolvase, N-terminal catalytic domain"/>
    <property type="match status" value="1"/>
</dbReference>
<evidence type="ECO:0000256" key="7">
    <source>
        <dbReference type="PROSITE-ProRule" id="PRU10137"/>
    </source>
</evidence>
<keyword evidence="4" id="KW-0238">DNA-binding</keyword>
<dbReference type="PROSITE" id="PS00398">
    <property type="entry name" value="RECOMBINASES_2"/>
    <property type="match status" value="1"/>
</dbReference>
<keyword evidence="11" id="KW-1185">Reference proteome</keyword>
<dbReference type="InterPro" id="IPR006118">
    <property type="entry name" value="Recombinase_CS"/>
</dbReference>
<evidence type="ECO:0000256" key="4">
    <source>
        <dbReference type="ARBA" id="ARBA00023125"/>
    </source>
</evidence>
<protein>
    <submittedName>
        <fullName evidence="9">DNA-invertase hin</fullName>
    </submittedName>
</protein>
<dbReference type="STRING" id="1120980.GCA_000745955_02694"/>
<evidence type="ECO:0000259" key="8">
    <source>
        <dbReference type="PROSITE" id="PS51736"/>
    </source>
</evidence>
<evidence type="ECO:0000256" key="6">
    <source>
        <dbReference type="PIRSR" id="PIRSR606118-50"/>
    </source>
</evidence>
<evidence type="ECO:0000256" key="1">
    <source>
        <dbReference type="ARBA" id="ARBA00009913"/>
    </source>
</evidence>
<dbReference type="PANTHER" id="PTHR30461">
    <property type="entry name" value="DNA-INVERTASE FROM LAMBDOID PROPHAGE"/>
    <property type="match status" value="1"/>
</dbReference>
<dbReference type="SUPFAM" id="SSF53041">
    <property type="entry name" value="Resolvase-like"/>
    <property type="match status" value="1"/>
</dbReference>
<dbReference type="Pfam" id="PF02796">
    <property type="entry name" value="HTH_7"/>
    <property type="match status" value="1"/>
</dbReference>
<proteinExistence type="inferred from homology"/>
<dbReference type="SMART" id="SM00857">
    <property type="entry name" value="Resolvase"/>
    <property type="match status" value="1"/>
</dbReference>
<dbReference type="PANTHER" id="PTHR30461:SF2">
    <property type="entry name" value="SERINE RECOMBINASE PINE-RELATED"/>
    <property type="match status" value="1"/>
</dbReference>
<feature type="domain" description="Resolvase/invertase-type recombinase catalytic" evidence="8">
    <location>
        <begin position="5"/>
        <end position="138"/>
    </location>
</feature>
<dbReference type="Pfam" id="PF00239">
    <property type="entry name" value="Resolvase"/>
    <property type="match status" value="1"/>
</dbReference>
<dbReference type="CDD" id="cd03768">
    <property type="entry name" value="SR_ResInv"/>
    <property type="match status" value="1"/>
</dbReference>
<dbReference type="Gene3D" id="1.10.10.60">
    <property type="entry name" value="Homeodomain-like"/>
    <property type="match status" value="1"/>
</dbReference>
<dbReference type="InterPro" id="IPR006119">
    <property type="entry name" value="Resolv_N"/>
</dbReference>
<dbReference type="GO" id="GO:0003677">
    <property type="term" value="F:DNA binding"/>
    <property type="evidence" value="ECO:0007669"/>
    <property type="project" value="UniProtKB-KW"/>
</dbReference>
<dbReference type="EMBL" id="UFSO01000001">
    <property type="protein sequence ID" value="SSY61215.1"/>
    <property type="molecule type" value="Genomic_DNA"/>
</dbReference>
<dbReference type="GO" id="GO:0000150">
    <property type="term" value="F:DNA strand exchange activity"/>
    <property type="evidence" value="ECO:0007669"/>
    <property type="project" value="UniProtKB-KW"/>
</dbReference>
<sequence>MAKNIIFGYARVSTTDQNLDSQKALLIKAGCEQILEESISGKDTDRPELIKLRQMVRDGDTVIVTSLDRLGRSLTDLVQIVNEFKDKGVIFKSLRESIDVSSAVGKMQFQMFAIFAEFERELIRERTKAGLMAARARGRKGGRKSVFTEKEAQKIRELYDKGITAKDIAKMHNVTPKTIYAYLKKTKKQEK</sequence>
<evidence type="ECO:0000256" key="3">
    <source>
        <dbReference type="ARBA" id="ARBA00023100"/>
    </source>
</evidence>
<dbReference type="SUPFAM" id="SSF46689">
    <property type="entry name" value="Homeodomain-like"/>
    <property type="match status" value="1"/>
</dbReference>
<evidence type="ECO:0000313" key="11">
    <source>
        <dbReference type="Proteomes" id="UP000254209"/>
    </source>
</evidence>
<dbReference type="OrthoDB" id="8585334at2"/>
<dbReference type="InterPro" id="IPR050639">
    <property type="entry name" value="SSR_resolvase"/>
</dbReference>
<name>A0A376BFL6_9NEIS</name>
<dbReference type="InterPro" id="IPR009057">
    <property type="entry name" value="Homeodomain-like_sf"/>
</dbReference>
<evidence type="ECO:0000256" key="2">
    <source>
        <dbReference type="ARBA" id="ARBA00022908"/>
    </source>
</evidence>
<dbReference type="FunFam" id="3.40.50.1390:FF:000001">
    <property type="entry name" value="DNA recombinase"/>
    <property type="match status" value="1"/>
</dbReference>
<dbReference type="PROSITE" id="PS00397">
    <property type="entry name" value="RECOMBINASES_1"/>
    <property type="match status" value="1"/>
</dbReference>